<evidence type="ECO:0000256" key="2">
    <source>
        <dbReference type="SAM" id="Phobius"/>
    </source>
</evidence>
<gene>
    <name evidence="4" type="ORF">M3M28_11715</name>
</gene>
<dbReference type="InterPro" id="IPR058193">
    <property type="entry name" value="VanY/YodJ_core_dom"/>
</dbReference>
<dbReference type="PANTHER" id="PTHR34385:SF1">
    <property type="entry name" value="PEPTIDOGLYCAN L-ALANYL-D-GLUTAMATE ENDOPEPTIDASE CWLK"/>
    <property type="match status" value="1"/>
</dbReference>
<dbReference type="Gene3D" id="3.30.1380.10">
    <property type="match status" value="1"/>
</dbReference>
<dbReference type="InterPro" id="IPR052179">
    <property type="entry name" value="DD-CPase-like"/>
</dbReference>
<feature type="domain" description="D-alanyl-D-alanine carboxypeptidase-like core" evidence="3">
    <location>
        <begin position="156"/>
        <end position="285"/>
    </location>
</feature>
<feature type="compositionally biased region" description="Low complexity" evidence="1">
    <location>
        <begin position="10"/>
        <end position="22"/>
    </location>
</feature>
<keyword evidence="2" id="KW-0812">Transmembrane</keyword>
<feature type="transmembrane region" description="Helical" evidence="2">
    <location>
        <begin position="29"/>
        <end position="54"/>
    </location>
</feature>
<dbReference type="SUPFAM" id="SSF55166">
    <property type="entry name" value="Hedgehog/DD-peptidase"/>
    <property type="match status" value="1"/>
</dbReference>
<dbReference type="EMBL" id="CP097160">
    <property type="protein sequence ID" value="UQN14692.1"/>
    <property type="molecule type" value="Genomic_DNA"/>
</dbReference>
<feature type="compositionally biased region" description="Low complexity" evidence="1">
    <location>
        <begin position="69"/>
        <end position="110"/>
    </location>
</feature>
<feature type="region of interest" description="Disordered" evidence="1">
    <location>
        <begin position="1"/>
        <end position="24"/>
    </location>
</feature>
<proteinExistence type="predicted"/>
<evidence type="ECO:0000256" key="1">
    <source>
        <dbReference type="SAM" id="MobiDB-lite"/>
    </source>
</evidence>
<evidence type="ECO:0000259" key="3">
    <source>
        <dbReference type="Pfam" id="PF02557"/>
    </source>
</evidence>
<dbReference type="CDD" id="cd14852">
    <property type="entry name" value="LD-carboxypeptidase"/>
    <property type="match status" value="1"/>
</dbReference>
<dbReference type="PANTHER" id="PTHR34385">
    <property type="entry name" value="D-ALANYL-D-ALANINE CARBOXYPEPTIDASE"/>
    <property type="match status" value="1"/>
</dbReference>
<keyword evidence="2" id="KW-1133">Transmembrane helix</keyword>
<dbReference type="Pfam" id="PF02557">
    <property type="entry name" value="VanY"/>
    <property type="match status" value="1"/>
</dbReference>
<name>A0ABY4MZT1_9MICO</name>
<feature type="region of interest" description="Disordered" evidence="1">
    <location>
        <begin position="69"/>
        <end position="112"/>
    </location>
</feature>
<sequence length="314" mass="33053">MTSSPSESADPSTTPDESTTTPNYARRRAVIGITGVAALAVVGIGFAAATGWGAPADVVTVVQPTDSTAAGQATTSSSAAATPSASGTASESPTPTQSPTASAAPGAPTTKLPYDISTGSSVTVLVNKHYSLDPVDYAPKPTVKLTDIDVPSMNDHSLREDAAEAFKDMYEAALDDGITLDMTSGYRDYELQTELYNGYVEDLGQKGADLTSARPGSSEHQTGLAADISAPGESDCILTECFSETEASDWLVEHSYEYGYILRYPDGETDVTGYEYEPWHYRFIGVDAAAAYHESGAATYEEFLGVEPAPDYED</sequence>
<keyword evidence="2" id="KW-0472">Membrane</keyword>
<protein>
    <submittedName>
        <fullName evidence="4">M15 family metallopeptidase</fullName>
    </submittedName>
</protein>
<organism evidence="4">
    <name type="scientific">Gulosibacter sediminis</name>
    <dbReference type="NCBI Taxonomy" id="1729695"/>
    <lineage>
        <taxon>Bacteria</taxon>
        <taxon>Bacillati</taxon>
        <taxon>Actinomycetota</taxon>
        <taxon>Actinomycetes</taxon>
        <taxon>Micrococcales</taxon>
        <taxon>Microbacteriaceae</taxon>
        <taxon>Gulosibacter</taxon>
    </lineage>
</organism>
<evidence type="ECO:0000313" key="4">
    <source>
        <dbReference type="EMBL" id="UQN14692.1"/>
    </source>
</evidence>
<reference evidence="4" key="1">
    <citation type="submission" date="2022-05" db="EMBL/GenBank/DDBJ databases">
        <title>Complete genome sequence of toluene-degrading Gulosibacter sediminis strain ACHW.36C.</title>
        <authorList>
            <person name="Wai A.C."/>
            <person name="Lai G.K."/>
            <person name="Griffin S.D."/>
            <person name="Leung F.C."/>
        </authorList>
    </citation>
    <scope>NUCLEOTIDE SEQUENCE [LARGE SCALE GENOMIC DNA]</scope>
    <source>
        <strain evidence="4">ACHW.36C</strain>
    </source>
</reference>
<accession>A0ABY4MZT1</accession>
<dbReference type="InterPro" id="IPR009045">
    <property type="entry name" value="Zn_M74/Hedgehog-like"/>
</dbReference>
<dbReference type="InterPro" id="IPR003709">
    <property type="entry name" value="VanY-like_core_dom"/>
</dbReference>